<dbReference type="SFLD" id="SFLDG01067">
    <property type="entry name" value="SPASM/twitch_domain_containing"/>
    <property type="match status" value="1"/>
</dbReference>
<dbReference type="eggNOG" id="COG4424">
    <property type="taxonomic scope" value="Bacteria"/>
</dbReference>
<keyword evidence="2" id="KW-0004">4Fe-4S</keyword>
<keyword evidence="3" id="KW-0949">S-adenosyl-L-methionine</keyword>
<dbReference type="SFLD" id="SFLDG01387">
    <property type="entry name" value="BtrN-like_SPASM_domain_contain"/>
    <property type="match status" value="1"/>
</dbReference>
<keyword evidence="5" id="KW-0408">Iron</keyword>
<evidence type="ECO:0000256" key="2">
    <source>
        <dbReference type="ARBA" id="ARBA00022485"/>
    </source>
</evidence>
<dbReference type="Proteomes" id="UP000006062">
    <property type="component" value="Chromosome"/>
</dbReference>
<proteinExistence type="predicted"/>
<dbReference type="PANTHER" id="PTHR11228:SF7">
    <property type="entry name" value="PQQA PEPTIDE CYCLASE"/>
    <property type="match status" value="1"/>
</dbReference>
<dbReference type="PANTHER" id="PTHR11228">
    <property type="entry name" value="RADICAL SAM DOMAIN PROTEIN"/>
    <property type="match status" value="1"/>
</dbReference>
<dbReference type="InterPro" id="IPR027417">
    <property type="entry name" value="P-loop_NTPase"/>
</dbReference>
<dbReference type="InterPro" id="IPR024628">
    <property type="entry name" value="Sulfotransferase_Stf0_dom"/>
</dbReference>
<evidence type="ECO:0000313" key="9">
    <source>
        <dbReference type="Proteomes" id="UP000006062"/>
    </source>
</evidence>
<dbReference type="Gene3D" id="3.40.50.300">
    <property type="entry name" value="P-loop containing nucleotide triphosphate hydrolases"/>
    <property type="match status" value="1"/>
</dbReference>
<dbReference type="OrthoDB" id="9792276at2"/>
<evidence type="ECO:0000313" key="8">
    <source>
        <dbReference type="EMBL" id="AFL76335.1"/>
    </source>
</evidence>
<dbReference type="InterPro" id="IPR050377">
    <property type="entry name" value="Radical_SAM_PqqE_MftC-like"/>
</dbReference>
<dbReference type="SFLD" id="SFLDS00029">
    <property type="entry name" value="Radical_SAM"/>
    <property type="match status" value="1"/>
</dbReference>
<evidence type="ECO:0000256" key="5">
    <source>
        <dbReference type="ARBA" id="ARBA00023004"/>
    </source>
</evidence>
<dbReference type="SUPFAM" id="SSF52540">
    <property type="entry name" value="P-loop containing nucleoside triphosphate hydrolases"/>
    <property type="match status" value="1"/>
</dbReference>
<dbReference type="CDD" id="cd21109">
    <property type="entry name" value="SPASM"/>
    <property type="match status" value="1"/>
</dbReference>
<dbReference type="InterPro" id="IPR034391">
    <property type="entry name" value="AdoMet-like_SPASM_containing"/>
</dbReference>
<dbReference type="GO" id="GO:0051536">
    <property type="term" value="F:iron-sulfur cluster binding"/>
    <property type="evidence" value="ECO:0007669"/>
    <property type="project" value="UniProtKB-KW"/>
</dbReference>
<accession>I3YH67</accession>
<dbReference type="eggNOG" id="COG0535">
    <property type="taxonomic scope" value="Bacteria"/>
</dbReference>
<dbReference type="InterPro" id="IPR013785">
    <property type="entry name" value="Aldolase_TIM"/>
</dbReference>
<dbReference type="InterPro" id="IPR007197">
    <property type="entry name" value="rSAM"/>
</dbReference>
<dbReference type="PROSITE" id="PS51918">
    <property type="entry name" value="RADICAL_SAM"/>
    <property type="match status" value="1"/>
</dbReference>
<organism evidence="8 9">
    <name type="scientific">Thiocystis violascens (strain ATCC 17096 / DSM 198 / 6111)</name>
    <name type="common">Chromatium violascens</name>
    <dbReference type="NCBI Taxonomy" id="765911"/>
    <lineage>
        <taxon>Bacteria</taxon>
        <taxon>Pseudomonadati</taxon>
        <taxon>Pseudomonadota</taxon>
        <taxon>Gammaproteobacteria</taxon>
        <taxon>Chromatiales</taxon>
        <taxon>Chromatiaceae</taxon>
        <taxon>Thiocystis</taxon>
    </lineage>
</organism>
<dbReference type="InterPro" id="IPR058240">
    <property type="entry name" value="rSAM_sf"/>
</dbReference>
<name>I3YH67_THIV6</name>
<evidence type="ECO:0000256" key="6">
    <source>
        <dbReference type="ARBA" id="ARBA00023014"/>
    </source>
</evidence>
<dbReference type="Pfam" id="PF09037">
    <property type="entry name" value="Sulphotransf"/>
    <property type="match status" value="1"/>
</dbReference>
<feature type="domain" description="Radical SAM core" evidence="7">
    <location>
        <begin position="32"/>
        <end position="261"/>
    </location>
</feature>
<dbReference type="STRING" id="765911.Thivi_4541"/>
<dbReference type="Pfam" id="PF13186">
    <property type="entry name" value="SPASM"/>
    <property type="match status" value="1"/>
</dbReference>
<sequence>MQVNETTRPDWWPQRLEAIARLSGWAEGREPPEWPMEVFLEVSNLCDLKCAMCPTFSALNPSRLYSIKEQERGFLDLATLRSRLDDVLKRAIRVHCYGYGEPTIHPGFVDLLDDIGEYRVLIDFFTNGMHLDAALCEQLVARKVFSVTVSFSGSDRESYENIYLGGRFQTVLDGLRRLRDAKLASESLYPRIEINSIAFDHQVRGLPEFVDLMADAGVAVIYLKTLQTFGNIRELQGHRSVLRPWVEGAFLQEARARASARGLILSTEQYRQTEVSDEAAWRSARGDTSATVPLNLIGETARHATPVRPPPEHVSSVQVDAMRLTPDALRDAFALEDYAGATPFYCLEPFQTLYVRRSGNVKPCCFADDSGPALGNLTETDAASVWNGLPWRTLRESILAQRYPRTLCGHCLKEQYGPRQQAIPEHLEQYRTWLQQVWGDVPPRDLPSQTLSNQELAQRWLDARRLARQRTRLLDEVRRLTPFGVPQTLLEGHLDGLRGEELHGWLYAPDSPEVRLSVTIHLDGQPWKTLLADRFRDDLRLAGKGDGAYGFAIRLADGPPRRLLEVRLTETDWLLGRIEFVSDDATDLAQMFRPDATAPQSPRTDPALFPLEYSPGIHEQEIFRYFAQHSAGRPQPAPPRPEDLPDTVLVIAFANRSGSNLLAETLAATGLVERAHERFNFDLLSETCQREGIADLAGYLGYLQRAGSDGRVLAVKLDWSQLFFLTRVGVIPHYWPRVRFVWSLRNDLLAQAMSHLVAERTGCWSGPYPEAVLGTFLDALQPADLARKVEEITFAHRQLMSYFALYGIEPAIVDYDDLAADPEQTARRVLTELQLLPPNGRWRFDPHQIAVRRQRTAGMERALARLKHAIRAHR</sequence>
<dbReference type="GO" id="GO:0046872">
    <property type="term" value="F:metal ion binding"/>
    <property type="evidence" value="ECO:0007669"/>
    <property type="project" value="UniProtKB-KW"/>
</dbReference>
<keyword evidence="6" id="KW-0411">Iron-sulfur</keyword>
<evidence type="ECO:0000256" key="4">
    <source>
        <dbReference type="ARBA" id="ARBA00022723"/>
    </source>
</evidence>
<dbReference type="Gene3D" id="3.20.20.70">
    <property type="entry name" value="Aldolase class I"/>
    <property type="match status" value="2"/>
</dbReference>
<evidence type="ECO:0000259" key="7">
    <source>
        <dbReference type="PROSITE" id="PS51918"/>
    </source>
</evidence>
<dbReference type="SUPFAM" id="SSF102114">
    <property type="entry name" value="Radical SAM enzymes"/>
    <property type="match status" value="1"/>
</dbReference>
<dbReference type="RefSeq" id="WP_014780705.1">
    <property type="nucleotide sequence ID" value="NC_018012.1"/>
</dbReference>
<reference evidence="8 9" key="1">
    <citation type="submission" date="2012-06" db="EMBL/GenBank/DDBJ databases">
        <title>Complete sequence of Thiocystis violascens DSM 198.</title>
        <authorList>
            <consortium name="US DOE Joint Genome Institute"/>
            <person name="Lucas S."/>
            <person name="Han J."/>
            <person name="Lapidus A."/>
            <person name="Cheng J.-F."/>
            <person name="Goodwin L."/>
            <person name="Pitluck S."/>
            <person name="Peters L."/>
            <person name="Ovchinnikova G."/>
            <person name="Teshima H."/>
            <person name="Detter J.C."/>
            <person name="Han C."/>
            <person name="Tapia R."/>
            <person name="Land M."/>
            <person name="Hauser L."/>
            <person name="Kyrpides N."/>
            <person name="Ivanova N."/>
            <person name="Pagani I."/>
            <person name="Vogl K."/>
            <person name="Liu Z."/>
            <person name="Frigaard N.-U."/>
            <person name="Bryant D."/>
            <person name="Woyke T."/>
        </authorList>
    </citation>
    <scope>NUCLEOTIDE SEQUENCE [LARGE SCALE GENOMIC DNA]</scope>
    <source>
        <strain evidence="9">ATCC 17096 / DSM 198 / 6111</strain>
    </source>
</reference>
<dbReference type="AlphaFoldDB" id="I3YH67"/>
<keyword evidence="9" id="KW-1185">Reference proteome</keyword>
<dbReference type="Pfam" id="PF04055">
    <property type="entry name" value="Radical_SAM"/>
    <property type="match status" value="1"/>
</dbReference>
<evidence type="ECO:0000256" key="3">
    <source>
        <dbReference type="ARBA" id="ARBA00022691"/>
    </source>
</evidence>
<dbReference type="CDD" id="cd01335">
    <property type="entry name" value="Radical_SAM"/>
    <property type="match status" value="1"/>
</dbReference>
<dbReference type="GO" id="GO:0003824">
    <property type="term" value="F:catalytic activity"/>
    <property type="evidence" value="ECO:0007669"/>
    <property type="project" value="InterPro"/>
</dbReference>
<comment type="cofactor">
    <cofactor evidence="1">
        <name>[4Fe-4S] cluster</name>
        <dbReference type="ChEBI" id="CHEBI:49883"/>
    </cofactor>
</comment>
<dbReference type="EMBL" id="CP003154">
    <property type="protein sequence ID" value="AFL76335.1"/>
    <property type="molecule type" value="Genomic_DNA"/>
</dbReference>
<protein>
    <submittedName>
        <fullName evidence="8">Radical SAM superfamily enzyme</fullName>
    </submittedName>
</protein>
<dbReference type="InterPro" id="IPR023885">
    <property type="entry name" value="4Fe4S-binding_SPASM_dom"/>
</dbReference>
<keyword evidence="4" id="KW-0479">Metal-binding</keyword>
<dbReference type="KEGG" id="tvi:Thivi_4541"/>
<gene>
    <name evidence="8" type="ordered locus">Thivi_4541</name>
</gene>
<dbReference type="HOGENOM" id="CLU_328701_0_0_6"/>
<evidence type="ECO:0000256" key="1">
    <source>
        <dbReference type="ARBA" id="ARBA00001966"/>
    </source>
</evidence>